<proteinExistence type="predicted"/>
<dbReference type="Proteomes" id="UP000196320">
    <property type="component" value="Unassembled WGS sequence"/>
</dbReference>
<gene>
    <name evidence="2" type="ORF">FM104_12880</name>
</gene>
<name>A0A1R4KHH9_9MICO</name>
<dbReference type="EMBL" id="FUKO01000033">
    <property type="protein sequence ID" value="SJN43729.1"/>
    <property type="molecule type" value="Genomic_DNA"/>
</dbReference>
<feature type="domain" description="NERD" evidence="1">
    <location>
        <begin position="30"/>
        <end position="151"/>
    </location>
</feature>
<dbReference type="RefSeq" id="WP_087132638.1">
    <property type="nucleotide sequence ID" value="NZ_FUKO01000033.1"/>
</dbReference>
<sequence>MTGIPGTVIGRPGGSLVDAGWAKNAAVADIGRAGEQRTAAVLNDLARLPSGPTVLHDLRIPIPGFTANIDHVVVAGSRVTIIDSKVWRHGIYWTAAGRTRRGLEKIDFADKKTLPTAQAALRRHLDSRMTRDTVFGPNILAVWPAGDGALLTFAYRPQDAVVVHGRTLRRRLPRLTGAAPADPVIVQILSQLVNGTDA</sequence>
<organism evidence="2 3">
    <name type="scientific">Microbacterium esteraromaticum</name>
    <dbReference type="NCBI Taxonomy" id="57043"/>
    <lineage>
        <taxon>Bacteria</taxon>
        <taxon>Bacillati</taxon>
        <taxon>Actinomycetota</taxon>
        <taxon>Actinomycetes</taxon>
        <taxon>Micrococcales</taxon>
        <taxon>Microbacteriaceae</taxon>
        <taxon>Microbacterium</taxon>
    </lineage>
</organism>
<keyword evidence="3" id="KW-1185">Reference proteome</keyword>
<dbReference type="InterPro" id="IPR011528">
    <property type="entry name" value="NERD"/>
</dbReference>
<reference evidence="2 3" key="1">
    <citation type="submission" date="2017-02" db="EMBL/GenBank/DDBJ databases">
        <authorList>
            <person name="Peterson S.W."/>
        </authorList>
    </citation>
    <scope>NUCLEOTIDE SEQUENCE [LARGE SCALE GENOMIC DNA]</scope>
    <source>
        <strain evidence="2 3">B Mb 05.01</strain>
    </source>
</reference>
<dbReference type="PROSITE" id="PS50965">
    <property type="entry name" value="NERD"/>
    <property type="match status" value="1"/>
</dbReference>
<evidence type="ECO:0000313" key="3">
    <source>
        <dbReference type="Proteomes" id="UP000196320"/>
    </source>
</evidence>
<evidence type="ECO:0000259" key="1">
    <source>
        <dbReference type="PROSITE" id="PS50965"/>
    </source>
</evidence>
<accession>A0A1R4KHH9</accession>
<dbReference type="OrthoDB" id="4246706at2"/>
<evidence type="ECO:0000313" key="2">
    <source>
        <dbReference type="EMBL" id="SJN43729.1"/>
    </source>
</evidence>
<dbReference type="AlphaFoldDB" id="A0A1R4KHH9"/>
<protein>
    <recommendedName>
        <fullName evidence="1">NERD domain-containing protein</fullName>
    </recommendedName>
</protein>
<dbReference type="Pfam" id="PF08378">
    <property type="entry name" value="NERD"/>
    <property type="match status" value="1"/>
</dbReference>